<evidence type="ECO:0000313" key="9">
    <source>
        <dbReference type="EMBL" id="RWS30387.1"/>
    </source>
</evidence>
<dbReference type="FunFam" id="1.10.1200.10:FF:000013">
    <property type="entry name" value="Fatty acid synthase"/>
    <property type="match status" value="1"/>
</dbReference>
<dbReference type="InterPro" id="IPR020806">
    <property type="entry name" value="PKS_PP-bd"/>
</dbReference>
<dbReference type="Pfam" id="PF00550">
    <property type="entry name" value="PP-binding"/>
    <property type="match status" value="1"/>
</dbReference>
<dbReference type="GO" id="GO:0031177">
    <property type="term" value="F:phosphopantetheine binding"/>
    <property type="evidence" value="ECO:0007669"/>
    <property type="project" value="InterPro"/>
</dbReference>
<evidence type="ECO:0000256" key="1">
    <source>
        <dbReference type="ARBA" id="ARBA00012480"/>
    </source>
</evidence>
<comment type="caution">
    <text evidence="9">The sequence shown here is derived from an EMBL/GenBank/DDBJ whole genome shotgun (WGS) entry which is preliminary data.</text>
</comment>
<dbReference type="SUPFAM" id="SSF53474">
    <property type="entry name" value="alpha/beta-Hydrolases"/>
    <property type="match status" value="1"/>
</dbReference>
<organism evidence="9 10">
    <name type="scientific">Leptotrombidium deliense</name>
    <dbReference type="NCBI Taxonomy" id="299467"/>
    <lineage>
        <taxon>Eukaryota</taxon>
        <taxon>Metazoa</taxon>
        <taxon>Ecdysozoa</taxon>
        <taxon>Arthropoda</taxon>
        <taxon>Chelicerata</taxon>
        <taxon>Arachnida</taxon>
        <taxon>Acari</taxon>
        <taxon>Acariformes</taxon>
        <taxon>Trombidiformes</taxon>
        <taxon>Prostigmata</taxon>
        <taxon>Anystina</taxon>
        <taxon>Parasitengona</taxon>
        <taxon>Trombiculoidea</taxon>
        <taxon>Trombiculidae</taxon>
        <taxon>Leptotrombidium</taxon>
    </lineage>
</organism>
<evidence type="ECO:0000256" key="3">
    <source>
        <dbReference type="ARBA" id="ARBA00018769"/>
    </source>
</evidence>
<dbReference type="VEuPathDB" id="VectorBase:LDEU001652"/>
<dbReference type="GO" id="GO:0032787">
    <property type="term" value="P:monocarboxylic acid metabolic process"/>
    <property type="evidence" value="ECO:0007669"/>
    <property type="project" value="UniProtKB-ARBA"/>
</dbReference>
<evidence type="ECO:0000256" key="6">
    <source>
        <dbReference type="ARBA" id="ARBA00022679"/>
    </source>
</evidence>
<sequence>MGDNETIIGSTVPQRLPSCFVALDRFLQSPFAVCSSIVRSDKKTEVTSKSSHSLLEMITKILGLKNQSNLIPTITLAELGLDSLMGIEVKQTLERDYEVILSMSEIRSLTVNHLKEISAGNRAAIKETGNTAMQIDILMPFISIPTEVVVYLNDIKQGKPIFLLPPIDGIFDLLTPIAKLLKRPVIGLNWTSDLKDCKTVETAAAYYLNICKNIDSEGNFDVIGYSFGSVIAFEMALQEKVSNLILLDGSPSQLFANIQQYGEKVQAVSENQQQVEALVLLLTQYVSIDYAKTKAELLEINDVDARNVRATEIYLDNKGPRCEPEAIAFAAQAFYQKLKMIHEYRSSKKLDGNVFLIRAEELLLKNVDDSPVTQDYGLSEVITGECTVRTFKGNHKTFLVNNLKPIASVLNEKLC</sequence>
<dbReference type="SMART" id="SM00823">
    <property type="entry name" value="PKS_PP"/>
    <property type="match status" value="1"/>
</dbReference>
<dbReference type="EC" id="2.3.1.85" evidence="2"/>
<protein>
    <recommendedName>
        <fullName evidence="3">Fatty acid synthase</fullName>
        <ecNumber evidence="2">2.3.1.85</ecNumber>
        <ecNumber evidence="1">3.1.2.14</ecNumber>
    </recommendedName>
</protein>
<dbReference type="Gene3D" id="1.10.1200.10">
    <property type="entry name" value="ACP-like"/>
    <property type="match status" value="1"/>
</dbReference>
<dbReference type="InterPro" id="IPR036736">
    <property type="entry name" value="ACP-like_sf"/>
</dbReference>
<dbReference type="InterPro" id="IPR009081">
    <property type="entry name" value="PP-bd_ACP"/>
</dbReference>
<dbReference type="EMBL" id="NCKV01000524">
    <property type="protein sequence ID" value="RWS30387.1"/>
    <property type="molecule type" value="Genomic_DNA"/>
</dbReference>
<evidence type="ECO:0000259" key="8">
    <source>
        <dbReference type="PROSITE" id="PS50075"/>
    </source>
</evidence>
<accession>A0A443SSB0</accession>
<dbReference type="GO" id="GO:0004312">
    <property type="term" value="F:fatty acid synthase activity"/>
    <property type="evidence" value="ECO:0007669"/>
    <property type="project" value="UniProtKB-EC"/>
</dbReference>
<keyword evidence="6" id="KW-0808">Transferase</keyword>
<evidence type="ECO:0000256" key="7">
    <source>
        <dbReference type="ARBA" id="ARBA00044883"/>
    </source>
</evidence>
<dbReference type="Proteomes" id="UP000288716">
    <property type="component" value="Unassembled WGS sequence"/>
</dbReference>
<keyword evidence="4" id="KW-0596">Phosphopantetheine</keyword>
<name>A0A443SSB0_9ACAR</name>
<evidence type="ECO:0000256" key="5">
    <source>
        <dbReference type="ARBA" id="ARBA00022553"/>
    </source>
</evidence>
<dbReference type="Gene3D" id="3.40.50.1820">
    <property type="entry name" value="alpha/beta hydrolase"/>
    <property type="match status" value="1"/>
</dbReference>
<dbReference type="OrthoDB" id="6142309at2759"/>
<evidence type="ECO:0000313" key="10">
    <source>
        <dbReference type="Proteomes" id="UP000288716"/>
    </source>
</evidence>
<dbReference type="EC" id="3.1.2.14" evidence="1"/>
<keyword evidence="10" id="KW-1185">Reference proteome</keyword>
<proteinExistence type="predicted"/>
<dbReference type="InterPro" id="IPR001031">
    <property type="entry name" value="Thioesterase"/>
</dbReference>
<keyword evidence="5" id="KW-0597">Phosphoprotein</keyword>
<dbReference type="AlphaFoldDB" id="A0A443SSB0"/>
<evidence type="ECO:0000256" key="2">
    <source>
        <dbReference type="ARBA" id="ARBA00012873"/>
    </source>
</evidence>
<dbReference type="STRING" id="299467.A0A443SSB0"/>
<dbReference type="Gene3D" id="3.40.50.720">
    <property type="entry name" value="NAD(P)-binding Rossmann-like Domain"/>
    <property type="match status" value="1"/>
</dbReference>
<gene>
    <name evidence="9" type="ORF">B4U80_12634</name>
</gene>
<dbReference type="Pfam" id="PF00975">
    <property type="entry name" value="Thioesterase"/>
    <property type="match status" value="1"/>
</dbReference>
<dbReference type="GO" id="GO:0016297">
    <property type="term" value="F:fatty acyl-[ACP] hydrolase activity"/>
    <property type="evidence" value="ECO:0007669"/>
    <property type="project" value="UniProtKB-EC"/>
</dbReference>
<reference evidence="9 10" key="1">
    <citation type="journal article" date="2018" name="Gigascience">
        <title>Genomes of trombidid mites reveal novel predicted allergens and laterally-transferred genes associated with secondary metabolism.</title>
        <authorList>
            <person name="Dong X."/>
            <person name="Chaisiri K."/>
            <person name="Xia D."/>
            <person name="Armstrong S.D."/>
            <person name="Fang Y."/>
            <person name="Donnelly M.J."/>
            <person name="Kadowaki T."/>
            <person name="McGarry J.W."/>
            <person name="Darby A.C."/>
            <person name="Makepeace B.L."/>
        </authorList>
    </citation>
    <scope>NUCLEOTIDE SEQUENCE [LARGE SCALE GENOMIC DNA]</scope>
    <source>
        <strain evidence="9">UoL-UT</strain>
    </source>
</reference>
<comment type="catalytic activity">
    <reaction evidence="7">
        <text>acetyl-CoA + n malonyl-CoA + 2n NADPH + 2n H(+) = a long-chain fatty acid + (n+1) CoA + n CO2 + 2n NADP(+).</text>
        <dbReference type="EC" id="2.3.1.85"/>
    </reaction>
</comment>
<dbReference type="SUPFAM" id="SSF47336">
    <property type="entry name" value="ACP-like"/>
    <property type="match status" value="1"/>
</dbReference>
<evidence type="ECO:0000256" key="4">
    <source>
        <dbReference type="ARBA" id="ARBA00022450"/>
    </source>
</evidence>
<dbReference type="InterPro" id="IPR029058">
    <property type="entry name" value="AB_hydrolase_fold"/>
</dbReference>
<dbReference type="PROSITE" id="PS50075">
    <property type="entry name" value="CARRIER"/>
    <property type="match status" value="1"/>
</dbReference>
<feature type="domain" description="Carrier" evidence="8">
    <location>
        <begin position="45"/>
        <end position="125"/>
    </location>
</feature>